<feature type="transmembrane region" description="Helical" evidence="19">
    <location>
        <begin position="115"/>
        <end position="136"/>
    </location>
</feature>
<keyword evidence="17" id="KW-1208">Phospholipid metabolism</keyword>
<evidence type="ECO:0000256" key="11">
    <source>
        <dbReference type="ARBA" id="ARBA00022692"/>
    </source>
</evidence>
<keyword evidence="8" id="KW-1003">Cell membrane</keyword>
<dbReference type="AlphaFoldDB" id="A0A1T4VID3"/>
<comment type="subcellular location">
    <subcellularLocation>
        <location evidence="2">Cell membrane</location>
        <topology evidence="2">Multi-pass membrane protein</topology>
    </subcellularLocation>
</comment>
<feature type="transmembrane region" description="Helical" evidence="19">
    <location>
        <begin position="27"/>
        <end position="47"/>
    </location>
</feature>
<keyword evidence="12 18" id="KW-0548">Nucleotidyltransferase</keyword>
<feature type="transmembrane region" description="Helical" evidence="19">
    <location>
        <begin position="148"/>
        <end position="170"/>
    </location>
</feature>
<evidence type="ECO:0000256" key="9">
    <source>
        <dbReference type="ARBA" id="ARBA00022516"/>
    </source>
</evidence>
<dbReference type="RefSeq" id="WP_078928980.1">
    <property type="nucleotide sequence ID" value="NZ_FUXX01000026.1"/>
</dbReference>
<dbReference type="GO" id="GO:0004605">
    <property type="term" value="F:phosphatidate cytidylyltransferase activity"/>
    <property type="evidence" value="ECO:0007669"/>
    <property type="project" value="UniProtKB-EC"/>
</dbReference>
<feature type="transmembrane region" description="Helical" evidence="19">
    <location>
        <begin position="191"/>
        <end position="213"/>
    </location>
</feature>
<evidence type="ECO:0000256" key="6">
    <source>
        <dbReference type="ARBA" id="ARBA00012487"/>
    </source>
</evidence>
<evidence type="ECO:0000256" key="12">
    <source>
        <dbReference type="ARBA" id="ARBA00022695"/>
    </source>
</evidence>
<dbReference type="Pfam" id="PF01148">
    <property type="entry name" value="CTP_transf_1"/>
    <property type="match status" value="1"/>
</dbReference>
<evidence type="ECO:0000313" key="21">
    <source>
        <dbReference type="Proteomes" id="UP000242432"/>
    </source>
</evidence>
<gene>
    <name evidence="20" type="ORF">SAMN02745213_01556</name>
</gene>
<dbReference type="STRING" id="83771.SAMN02910357_00660"/>
<dbReference type="PROSITE" id="PS01315">
    <property type="entry name" value="CDS"/>
    <property type="match status" value="1"/>
</dbReference>
<name>A0A1T4VID3_9GAMM</name>
<evidence type="ECO:0000256" key="14">
    <source>
        <dbReference type="ARBA" id="ARBA00023098"/>
    </source>
</evidence>
<evidence type="ECO:0000256" key="3">
    <source>
        <dbReference type="ARBA" id="ARBA00005119"/>
    </source>
</evidence>
<dbReference type="PANTHER" id="PTHR46382">
    <property type="entry name" value="PHOSPHATIDATE CYTIDYLYLTRANSFERASE"/>
    <property type="match status" value="1"/>
</dbReference>
<keyword evidence="21" id="KW-1185">Reference proteome</keyword>
<reference evidence="21" key="1">
    <citation type="submission" date="2017-02" db="EMBL/GenBank/DDBJ databases">
        <authorList>
            <person name="Varghese N."/>
            <person name="Submissions S."/>
        </authorList>
    </citation>
    <scope>NUCLEOTIDE SEQUENCE [LARGE SCALE GENOMIC DNA]</scope>
    <source>
        <strain evidence="21">DSM 3072</strain>
    </source>
</reference>
<evidence type="ECO:0000256" key="2">
    <source>
        <dbReference type="ARBA" id="ARBA00004651"/>
    </source>
</evidence>
<evidence type="ECO:0000256" key="18">
    <source>
        <dbReference type="RuleBase" id="RU003938"/>
    </source>
</evidence>
<feature type="transmembrane region" description="Helical" evidence="19">
    <location>
        <begin position="83"/>
        <end position="103"/>
    </location>
</feature>
<dbReference type="EMBL" id="FUXX01000026">
    <property type="protein sequence ID" value="SKA64673.1"/>
    <property type="molecule type" value="Genomic_DNA"/>
</dbReference>
<organism evidence="20 21">
    <name type="scientific">Succinivibrio dextrinosolvens DSM 3072</name>
    <dbReference type="NCBI Taxonomy" id="1123324"/>
    <lineage>
        <taxon>Bacteria</taxon>
        <taxon>Pseudomonadati</taxon>
        <taxon>Pseudomonadota</taxon>
        <taxon>Gammaproteobacteria</taxon>
        <taxon>Aeromonadales</taxon>
        <taxon>Succinivibrionaceae</taxon>
        <taxon>Succinivibrio</taxon>
    </lineage>
</organism>
<evidence type="ECO:0000313" key="20">
    <source>
        <dbReference type="EMBL" id="SKA64673.1"/>
    </source>
</evidence>
<keyword evidence="11 18" id="KW-0812">Transmembrane</keyword>
<evidence type="ECO:0000256" key="13">
    <source>
        <dbReference type="ARBA" id="ARBA00022989"/>
    </source>
</evidence>
<evidence type="ECO:0000256" key="10">
    <source>
        <dbReference type="ARBA" id="ARBA00022679"/>
    </source>
</evidence>
<dbReference type="PANTHER" id="PTHR46382:SF1">
    <property type="entry name" value="PHOSPHATIDATE CYTIDYLYLTRANSFERASE"/>
    <property type="match status" value="1"/>
</dbReference>
<keyword evidence="9" id="KW-0444">Lipid biosynthesis</keyword>
<dbReference type="GO" id="GO:0016024">
    <property type="term" value="P:CDP-diacylglycerol biosynthetic process"/>
    <property type="evidence" value="ECO:0007669"/>
    <property type="project" value="UniProtKB-UniPathway"/>
</dbReference>
<sequence>MLTRICTAVVLIVAVLAWLFKADYAIYAMGCLFMYAVGAYEMGPLLGYKSRIPFILISCICAVLSFIAVGNPGNFINTGIPSVAQYITVTGMIVWIGCLPLLIKYPHNTAWHNSIVLNTIIGILLLVPFLMGLLILRASEYATNNLSGSFLVLSVMALVWCADSGAYFTGYFLGKHKMLPNVSPKKTVEGLIGGLVTALIGMYIFMQLGWFGQYADNKFALTCACIAAIIFSVIGDLVESMLKRIVGIKDSGKIFPGHGGMLDRIDSQLAAIPVFLTFIWLVSGELR</sequence>
<dbReference type="InterPro" id="IPR000374">
    <property type="entry name" value="PC_trans"/>
</dbReference>
<feature type="transmembrane region" description="Helical" evidence="19">
    <location>
        <begin position="219"/>
        <end position="238"/>
    </location>
</feature>
<keyword evidence="13 19" id="KW-1133">Transmembrane helix</keyword>
<keyword evidence="16" id="KW-0594">Phospholipid biosynthesis</keyword>
<accession>A0A1T4VID3</accession>
<comment type="catalytic activity">
    <reaction evidence="1 18">
        <text>a 1,2-diacyl-sn-glycero-3-phosphate + CTP + H(+) = a CDP-1,2-diacyl-sn-glycerol + diphosphate</text>
        <dbReference type="Rhea" id="RHEA:16229"/>
        <dbReference type="ChEBI" id="CHEBI:15378"/>
        <dbReference type="ChEBI" id="CHEBI:33019"/>
        <dbReference type="ChEBI" id="CHEBI:37563"/>
        <dbReference type="ChEBI" id="CHEBI:58332"/>
        <dbReference type="ChEBI" id="CHEBI:58608"/>
        <dbReference type="EC" id="2.7.7.41"/>
    </reaction>
</comment>
<protein>
    <recommendedName>
        <fullName evidence="7 18">Phosphatidate cytidylyltransferase</fullName>
        <ecNumber evidence="6 18">2.7.7.41</ecNumber>
    </recommendedName>
</protein>
<evidence type="ECO:0000256" key="17">
    <source>
        <dbReference type="ARBA" id="ARBA00023264"/>
    </source>
</evidence>
<evidence type="ECO:0000256" key="1">
    <source>
        <dbReference type="ARBA" id="ARBA00001698"/>
    </source>
</evidence>
<evidence type="ECO:0000256" key="5">
    <source>
        <dbReference type="ARBA" id="ARBA00010185"/>
    </source>
</evidence>
<evidence type="ECO:0000256" key="4">
    <source>
        <dbReference type="ARBA" id="ARBA00005189"/>
    </source>
</evidence>
<dbReference type="GO" id="GO:0005886">
    <property type="term" value="C:plasma membrane"/>
    <property type="evidence" value="ECO:0007669"/>
    <property type="project" value="UniProtKB-SubCell"/>
</dbReference>
<evidence type="ECO:0000256" key="8">
    <source>
        <dbReference type="ARBA" id="ARBA00022475"/>
    </source>
</evidence>
<evidence type="ECO:0000256" key="16">
    <source>
        <dbReference type="ARBA" id="ARBA00023209"/>
    </source>
</evidence>
<feature type="transmembrane region" description="Helical" evidence="19">
    <location>
        <begin position="54"/>
        <end position="71"/>
    </location>
</feature>
<keyword evidence="10 18" id="KW-0808">Transferase</keyword>
<evidence type="ECO:0000256" key="19">
    <source>
        <dbReference type="SAM" id="Phobius"/>
    </source>
</evidence>
<dbReference type="Proteomes" id="UP000242432">
    <property type="component" value="Unassembled WGS sequence"/>
</dbReference>
<evidence type="ECO:0000256" key="7">
    <source>
        <dbReference type="ARBA" id="ARBA00019373"/>
    </source>
</evidence>
<dbReference type="EC" id="2.7.7.41" evidence="6 18"/>
<comment type="pathway">
    <text evidence="3 18">Phospholipid metabolism; CDP-diacylglycerol biosynthesis; CDP-diacylglycerol from sn-glycerol 3-phosphate: step 3/3.</text>
</comment>
<keyword evidence="14" id="KW-0443">Lipid metabolism</keyword>
<proteinExistence type="inferred from homology"/>
<comment type="similarity">
    <text evidence="5 18">Belongs to the CDS family.</text>
</comment>
<dbReference type="UniPathway" id="UPA00557">
    <property type="reaction ID" value="UER00614"/>
</dbReference>
<evidence type="ECO:0000256" key="15">
    <source>
        <dbReference type="ARBA" id="ARBA00023136"/>
    </source>
</evidence>
<comment type="pathway">
    <text evidence="4">Lipid metabolism.</text>
</comment>
<keyword evidence="15 19" id="KW-0472">Membrane</keyword>